<proteinExistence type="predicted"/>
<dbReference type="Proteomes" id="UP001479436">
    <property type="component" value="Unassembled WGS sequence"/>
</dbReference>
<reference evidence="1 2" key="1">
    <citation type="submission" date="2023-04" db="EMBL/GenBank/DDBJ databases">
        <title>Genome of Basidiobolus ranarum AG-B5.</title>
        <authorList>
            <person name="Stajich J.E."/>
            <person name="Carter-House D."/>
            <person name="Gryganskyi A."/>
        </authorList>
    </citation>
    <scope>NUCLEOTIDE SEQUENCE [LARGE SCALE GENOMIC DNA]</scope>
    <source>
        <strain evidence="1 2">AG-B5</strain>
    </source>
</reference>
<dbReference type="EMBL" id="JASJQH010011905">
    <property type="protein sequence ID" value="KAK9663681.1"/>
    <property type="molecule type" value="Genomic_DNA"/>
</dbReference>
<keyword evidence="2" id="KW-1185">Reference proteome</keyword>
<protein>
    <recommendedName>
        <fullName evidence="3">Retrotransposon gag domain-containing protein</fullName>
    </recommendedName>
</protein>
<sequence>MSGNQGNTEMPDAWMTTVTDILVELKEQAAGQGARIPVKIATYHGTPSENVVAWLIQTEQAFNTKSISEDKKVAAIGSYLQDLALSWYHGRLLQAEAQNTTAFPSWSAFKTNIKAFFLPPNFQLILRTQLENCWIINLYSTL</sequence>
<evidence type="ECO:0008006" key="3">
    <source>
        <dbReference type="Google" id="ProtNLM"/>
    </source>
</evidence>
<name>A0ABR2VJL5_9FUNG</name>
<gene>
    <name evidence="1" type="ORF">K7432_018096</name>
</gene>
<comment type="caution">
    <text evidence="1">The sequence shown here is derived from an EMBL/GenBank/DDBJ whole genome shotgun (WGS) entry which is preliminary data.</text>
</comment>
<evidence type="ECO:0000313" key="2">
    <source>
        <dbReference type="Proteomes" id="UP001479436"/>
    </source>
</evidence>
<accession>A0ABR2VJL5</accession>
<evidence type="ECO:0000313" key="1">
    <source>
        <dbReference type="EMBL" id="KAK9663681.1"/>
    </source>
</evidence>
<organism evidence="1 2">
    <name type="scientific">Basidiobolus ranarum</name>
    <dbReference type="NCBI Taxonomy" id="34480"/>
    <lineage>
        <taxon>Eukaryota</taxon>
        <taxon>Fungi</taxon>
        <taxon>Fungi incertae sedis</taxon>
        <taxon>Zoopagomycota</taxon>
        <taxon>Entomophthoromycotina</taxon>
        <taxon>Basidiobolomycetes</taxon>
        <taxon>Basidiobolales</taxon>
        <taxon>Basidiobolaceae</taxon>
        <taxon>Basidiobolus</taxon>
    </lineage>
</organism>